<protein>
    <submittedName>
        <fullName evidence="2">Uncharacterized protein</fullName>
    </submittedName>
</protein>
<dbReference type="EMBL" id="JAHHUM010001605">
    <property type="protein sequence ID" value="KAK5610273.1"/>
    <property type="molecule type" value="Genomic_DNA"/>
</dbReference>
<feature type="compositionally biased region" description="Basic and acidic residues" evidence="1">
    <location>
        <begin position="48"/>
        <end position="61"/>
    </location>
</feature>
<evidence type="ECO:0000313" key="3">
    <source>
        <dbReference type="Proteomes" id="UP001311232"/>
    </source>
</evidence>
<dbReference type="Proteomes" id="UP001311232">
    <property type="component" value="Unassembled WGS sequence"/>
</dbReference>
<evidence type="ECO:0000256" key="1">
    <source>
        <dbReference type="SAM" id="MobiDB-lite"/>
    </source>
</evidence>
<name>A0AAV9RMS5_9TELE</name>
<feature type="region of interest" description="Disordered" evidence="1">
    <location>
        <begin position="45"/>
        <end position="84"/>
    </location>
</feature>
<dbReference type="AlphaFoldDB" id="A0AAV9RMS5"/>
<gene>
    <name evidence="2" type="ORF">CRENBAI_007799</name>
</gene>
<reference evidence="2 3" key="1">
    <citation type="submission" date="2021-06" db="EMBL/GenBank/DDBJ databases">
        <authorList>
            <person name="Palmer J.M."/>
        </authorList>
    </citation>
    <scope>NUCLEOTIDE SEQUENCE [LARGE SCALE GENOMIC DNA]</scope>
    <source>
        <strain evidence="2 3">MEX-2019</strain>
        <tissue evidence="2">Muscle</tissue>
    </source>
</reference>
<comment type="caution">
    <text evidence="2">The sequence shown here is derived from an EMBL/GenBank/DDBJ whole genome shotgun (WGS) entry which is preliminary data.</text>
</comment>
<keyword evidence="3" id="KW-1185">Reference proteome</keyword>
<evidence type="ECO:0000313" key="2">
    <source>
        <dbReference type="EMBL" id="KAK5610273.1"/>
    </source>
</evidence>
<accession>A0AAV9RMS5</accession>
<feature type="compositionally biased region" description="Basic and acidic residues" evidence="1">
    <location>
        <begin position="68"/>
        <end position="84"/>
    </location>
</feature>
<proteinExistence type="predicted"/>
<organism evidence="2 3">
    <name type="scientific">Crenichthys baileyi</name>
    <name type="common">White River springfish</name>
    <dbReference type="NCBI Taxonomy" id="28760"/>
    <lineage>
        <taxon>Eukaryota</taxon>
        <taxon>Metazoa</taxon>
        <taxon>Chordata</taxon>
        <taxon>Craniata</taxon>
        <taxon>Vertebrata</taxon>
        <taxon>Euteleostomi</taxon>
        <taxon>Actinopterygii</taxon>
        <taxon>Neopterygii</taxon>
        <taxon>Teleostei</taxon>
        <taxon>Neoteleostei</taxon>
        <taxon>Acanthomorphata</taxon>
        <taxon>Ovalentaria</taxon>
        <taxon>Atherinomorphae</taxon>
        <taxon>Cyprinodontiformes</taxon>
        <taxon>Goodeidae</taxon>
        <taxon>Crenichthys</taxon>
    </lineage>
</organism>
<feature type="region of interest" description="Disordered" evidence="1">
    <location>
        <begin position="1"/>
        <end position="21"/>
    </location>
</feature>
<sequence length="84" mass="9677">MTRRGYPMRQSVTQREPDQASKCDELGTKTFCTFGNNKPWFYSTPRNLRRDKGKKLTEGDWRGTAGQEPDKKEIKAAKGSYSEK</sequence>